<proteinExistence type="predicted"/>
<sequence>MNIYFVKNGIYFALKSIFGILKKRNYERNLVRMQSKI</sequence>
<dbReference type="EMBL" id="JNCA01000021">
    <property type="protein sequence ID" value="KDN54610.1"/>
    <property type="molecule type" value="Genomic_DNA"/>
</dbReference>
<dbReference type="STRING" id="1492738.FEM21_23330"/>
<gene>
    <name evidence="1" type="ORF">FEM21_23330</name>
</gene>
<accession>A0A066WVA5</accession>
<organism evidence="1 2">
    <name type="scientific">Flavobacterium seoulense</name>
    <dbReference type="NCBI Taxonomy" id="1492738"/>
    <lineage>
        <taxon>Bacteria</taxon>
        <taxon>Pseudomonadati</taxon>
        <taxon>Bacteroidota</taxon>
        <taxon>Flavobacteriia</taxon>
        <taxon>Flavobacteriales</taxon>
        <taxon>Flavobacteriaceae</taxon>
        <taxon>Flavobacterium</taxon>
    </lineage>
</organism>
<evidence type="ECO:0000313" key="1">
    <source>
        <dbReference type="EMBL" id="KDN54610.1"/>
    </source>
</evidence>
<name>A0A066WVA5_9FLAO</name>
<comment type="caution">
    <text evidence="1">The sequence shown here is derived from an EMBL/GenBank/DDBJ whole genome shotgun (WGS) entry which is preliminary data.</text>
</comment>
<dbReference type="AlphaFoldDB" id="A0A066WVA5"/>
<dbReference type="PATRIC" id="fig|1492738.3.peg.2320"/>
<reference evidence="1 2" key="1">
    <citation type="submission" date="2014-05" db="EMBL/GenBank/DDBJ databases">
        <title>Genome Sequence of Flavobacterium sp. EM1321.</title>
        <authorList>
            <person name="Shin S.-K."/>
            <person name="Yi H."/>
        </authorList>
    </citation>
    <scope>NUCLEOTIDE SEQUENCE [LARGE SCALE GENOMIC DNA]</scope>
    <source>
        <strain evidence="1 2">EM1321</strain>
    </source>
</reference>
<evidence type="ECO:0000313" key="2">
    <source>
        <dbReference type="Proteomes" id="UP000027064"/>
    </source>
</evidence>
<keyword evidence="2" id="KW-1185">Reference proteome</keyword>
<protein>
    <submittedName>
        <fullName evidence="1">Uncharacterized protein</fullName>
    </submittedName>
</protein>
<dbReference type="Proteomes" id="UP000027064">
    <property type="component" value="Unassembled WGS sequence"/>
</dbReference>